<protein>
    <submittedName>
        <fullName evidence="1">Uncharacterized protein</fullName>
    </submittedName>
</protein>
<dbReference type="Proteomes" id="UP000828941">
    <property type="component" value="Chromosome 4"/>
</dbReference>
<sequence length="226" mass="26414">MFAVRNLRRHCLKPLSSLLQTTLSINESSITHFEVSDRLLYQNVISTSEHVPSNVIQPYYEVTSYCYVKTVNPFSGSSRTLSTSRGRSMRSKVERRMQKESGKTLREIRRAKKLKKKLMTEEERLIYNLKRAKKKVALLLQKLKNMSCQNCRHLGMTLSSLHLNSFKHLKKLDSGIRIMFQLVYVESLEELCKICISIGSFMRLCKFVVITSPRKKSKKWLQYLQD</sequence>
<name>A0ACB9PNW9_BAUVA</name>
<organism evidence="1 2">
    <name type="scientific">Bauhinia variegata</name>
    <name type="common">Purple orchid tree</name>
    <name type="synonym">Phanera variegata</name>
    <dbReference type="NCBI Taxonomy" id="167791"/>
    <lineage>
        <taxon>Eukaryota</taxon>
        <taxon>Viridiplantae</taxon>
        <taxon>Streptophyta</taxon>
        <taxon>Embryophyta</taxon>
        <taxon>Tracheophyta</taxon>
        <taxon>Spermatophyta</taxon>
        <taxon>Magnoliopsida</taxon>
        <taxon>eudicotyledons</taxon>
        <taxon>Gunneridae</taxon>
        <taxon>Pentapetalae</taxon>
        <taxon>rosids</taxon>
        <taxon>fabids</taxon>
        <taxon>Fabales</taxon>
        <taxon>Fabaceae</taxon>
        <taxon>Cercidoideae</taxon>
        <taxon>Cercideae</taxon>
        <taxon>Bauhiniinae</taxon>
        <taxon>Bauhinia</taxon>
    </lineage>
</organism>
<comment type="caution">
    <text evidence="1">The sequence shown here is derived from an EMBL/GenBank/DDBJ whole genome shotgun (WGS) entry which is preliminary data.</text>
</comment>
<gene>
    <name evidence="1" type="ORF">L6164_008964</name>
</gene>
<accession>A0ACB9PNW9</accession>
<evidence type="ECO:0000313" key="1">
    <source>
        <dbReference type="EMBL" id="KAI4348215.1"/>
    </source>
</evidence>
<proteinExistence type="predicted"/>
<evidence type="ECO:0000313" key="2">
    <source>
        <dbReference type="Proteomes" id="UP000828941"/>
    </source>
</evidence>
<reference evidence="1 2" key="1">
    <citation type="journal article" date="2022" name="DNA Res.">
        <title>Chromosomal-level genome assembly of the orchid tree Bauhinia variegata (Leguminosae; Cercidoideae) supports the allotetraploid origin hypothesis of Bauhinia.</title>
        <authorList>
            <person name="Zhong Y."/>
            <person name="Chen Y."/>
            <person name="Zheng D."/>
            <person name="Pang J."/>
            <person name="Liu Y."/>
            <person name="Luo S."/>
            <person name="Meng S."/>
            <person name="Qian L."/>
            <person name="Wei D."/>
            <person name="Dai S."/>
            <person name="Zhou R."/>
        </authorList>
    </citation>
    <scope>NUCLEOTIDE SEQUENCE [LARGE SCALE GENOMIC DNA]</scope>
    <source>
        <strain evidence="1">BV-YZ2020</strain>
    </source>
</reference>
<dbReference type="EMBL" id="CM039429">
    <property type="protein sequence ID" value="KAI4348215.1"/>
    <property type="molecule type" value="Genomic_DNA"/>
</dbReference>
<keyword evidence="2" id="KW-1185">Reference proteome</keyword>